<feature type="domain" description="ATPase AAA-type core" evidence="2">
    <location>
        <begin position="537"/>
        <end position="674"/>
    </location>
</feature>
<dbReference type="GO" id="GO:0016887">
    <property type="term" value="F:ATP hydrolysis activity"/>
    <property type="evidence" value="ECO:0007669"/>
    <property type="project" value="InterPro"/>
</dbReference>
<dbReference type="Proteomes" id="UP001175000">
    <property type="component" value="Unassembled WGS sequence"/>
</dbReference>
<evidence type="ECO:0000259" key="3">
    <source>
        <dbReference type="Pfam" id="PF22942"/>
    </source>
</evidence>
<evidence type="ECO:0000313" key="6">
    <source>
        <dbReference type="Proteomes" id="UP001175000"/>
    </source>
</evidence>
<dbReference type="GO" id="GO:0005524">
    <property type="term" value="F:ATP binding"/>
    <property type="evidence" value="ECO:0007669"/>
    <property type="project" value="InterPro"/>
</dbReference>
<gene>
    <name evidence="5" type="ORF">B0T14DRAFT_493858</name>
</gene>
<dbReference type="Gene3D" id="3.40.50.300">
    <property type="entry name" value="P-loop containing nucleotide triphosphate hydrolases"/>
    <property type="match status" value="1"/>
</dbReference>
<dbReference type="InterPro" id="IPR003959">
    <property type="entry name" value="ATPase_AAA_core"/>
</dbReference>
<proteinExistence type="predicted"/>
<keyword evidence="6" id="KW-1185">Reference proteome</keyword>
<evidence type="ECO:0000256" key="1">
    <source>
        <dbReference type="SAM" id="MobiDB-lite"/>
    </source>
</evidence>
<evidence type="ECO:0000259" key="4">
    <source>
        <dbReference type="Pfam" id="PF23232"/>
    </source>
</evidence>
<dbReference type="EMBL" id="JAULSU010000002">
    <property type="protein sequence ID" value="KAK0627840.1"/>
    <property type="molecule type" value="Genomic_DNA"/>
</dbReference>
<dbReference type="Pfam" id="PF23232">
    <property type="entry name" value="AAA_lid_13"/>
    <property type="match status" value="1"/>
</dbReference>
<dbReference type="AlphaFoldDB" id="A0AA39X6Q6"/>
<protein>
    <submittedName>
        <fullName evidence="5">P-loop containing nucleoside triphosphate hydrolase protein</fullName>
    </submittedName>
</protein>
<accession>A0AA39X6Q6</accession>
<name>A0AA39X6Q6_9PEZI</name>
<dbReference type="PANTHER" id="PTHR46411">
    <property type="entry name" value="FAMILY ATPASE, PUTATIVE-RELATED"/>
    <property type="match status" value="1"/>
</dbReference>
<keyword evidence="5" id="KW-0378">Hydrolase</keyword>
<feature type="domain" description="DUF7025" evidence="3">
    <location>
        <begin position="222"/>
        <end position="318"/>
    </location>
</feature>
<evidence type="ECO:0000259" key="2">
    <source>
        <dbReference type="Pfam" id="PF00004"/>
    </source>
</evidence>
<dbReference type="InterPro" id="IPR054289">
    <property type="entry name" value="DUF7025"/>
</dbReference>
<dbReference type="Pfam" id="PF00004">
    <property type="entry name" value="AAA"/>
    <property type="match status" value="1"/>
</dbReference>
<organism evidence="5 6">
    <name type="scientific">Immersiella caudata</name>
    <dbReference type="NCBI Taxonomy" id="314043"/>
    <lineage>
        <taxon>Eukaryota</taxon>
        <taxon>Fungi</taxon>
        <taxon>Dikarya</taxon>
        <taxon>Ascomycota</taxon>
        <taxon>Pezizomycotina</taxon>
        <taxon>Sordariomycetes</taxon>
        <taxon>Sordariomycetidae</taxon>
        <taxon>Sordariales</taxon>
        <taxon>Lasiosphaeriaceae</taxon>
        <taxon>Immersiella</taxon>
    </lineage>
</organism>
<dbReference type="SUPFAM" id="SSF52540">
    <property type="entry name" value="P-loop containing nucleoside triphosphate hydrolases"/>
    <property type="match status" value="1"/>
</dbReference>
<reference evidence="5" key="1">
    <citation type="submission" date="2023-06" db="EMBL/GenBank/DDBJ databases">
        <title>Genome-scale phylogeny and comparative genomics of the fungal order Sordariales.</title>
        <authorList>
            <consortium name="Lawrence Berkeley National Laboratory"/>
            <person name="Hensen N."/>
            <person name="Bonometti L."/>
            <person name="Westerberg I."/>
            <person name="Brannstrom I.O."/>
            <person name="Guillou S."/>
            <person name="Cros-Aarteil S."/>
            <person name="Calhoun S."/>
            <person name="Haridas S."/>
            <person name="Kuo A."/>
            <person name="Mondo S."/>
            <person name="Pangilinan J."/>
            <person name="Riley R."/>
            <person name="Labutti K."/>
            <person name="Andreopoulos B."/>
            <person name="Lipzen A."/>
            <person name="Chen C."/>
            <person name="Yanf M."/>
            <person name="Daum C."/>
            <person name="Ng V."/>
            <person name="Clum A."/>
            <person name="Steindorff A."/>
            <person name="Ohm R."/>
            <person name="Martin F."/>
            <person name="Silar P."/>
            <person name="Natvig D."/>
            <person name="Lalanne C."/>
            <person name="Gautier V."/>
            <person name="Ament-Velasquez S.L."/>
            <person name="Kruys A."/>
            <person name="Hutchinson M.I."/>
            <person name="Powell A.J."/>
            <person name="Barry K."/>
            <person name="Miller A.N."/>
            <person name="Grigoriev I.V."/>
            <person name="Debuchy R."/>
            <person name="Gladieux P."/>
            <person name="Thoren M.H."/>
            <person name="Johannesson H."/>
        </authorList>
    </citation>
    <scope>NUCLEOTIDE SEQUENCE</scope>
    <source>
        <strain evidence="5">CBS 606.72</strain>
    </source>
</reference>
<dbReference type="PANTHER" id="PTHR46411:SF2">
    <property type="entry name" value="AAA+ ATPASE DOMAIN-CONTAINING PROTEIN"/>
    <property type="match status" value="1"/>
</dbReference>
<dbReference type="InterPro" id="IPR027417">
    <property type="entry name" value="P-loop_NTPase"/>
</dbReference>
<evidence type="ECO:0000313" key="5">
    <source>
        <dbReference type="EMBL" id="KAK0627840.1"/>
    </source>
</evidence>
<feature type="region of interest" description="Disordered" evidence="1">
    <location>
        <begin position="166"/>
        <end position="186"/>
    </location>
</feature>
<sequence length="789" mass="87843">MRVAHLEAIVQGLVAAYGGANKNTPFLPLSLKGVGDAGSDAGNQVNSTIMELGAFSIRNVSDPTGKRGTTTCELEIRDKPLIRVLKIATNKYPGVNFDGDVLFLQSPFAVLVYHPPPPPPPCLPSNLVFLFSPNGSTVTIYTSEHANTSVFGVCQIHNWDRLMAAATTGGEPSTPPSDSEEDEGKRETCRHLKDLLAAVQSTPELSYIFKAWETASAQKNSNSKRTKRTITFDTLWTIFPPLGLVVARPFLHVPQILQVDDLSMPCLPVPGQKWFRVWVRGWDWNGKMMSKVHYELKMPRFQGVVHAGDLPFYPLADHDQPDALRTTIRARSMRFIRATAYCASGAAQAFLHEGPAYAHGPGRAETSQSESEASNFLPSFANDEGAAAPRILQINGEFVCDALSFSQHATAYPPLGGTWRRNEIRTGELEDVSEDAIAFEDAISMLDIESDSTPDETDFLLLPPRFLGYATRERIWAQFNIETTSPAPGRRVDKFQDHLQLDRKYKRMIEALLFPQSQKLTTHMRDIVHTKGRGTALLFHGPPGVGKTVGSTEPQMCGKQSILTLVQVTAETVAEALGKPLLVIGVAEIGLNPAVAERNLEKYYNLAAKWDAILLIDEADIFLEARTSASDIGRNALLTVMLRVLEYFTGVVILTTNRIKAVDIAVLSRIHLAIRYEDLTVDQMRNIFKYFLDMFEPESIHNRESINDFIESFGYHYNLNGRQIRNTVRSALALASHDDASDSRLTWKHLKTVCEITRDFQEQVKDNVAQQRYNNEVMRDIIRDETAAV</sequence>
<comment type="caution">
    <text evidence="5">The sequence shown here is derived from an EMBL/GenBank/DDBJ whole genome shotgun (WGS) entry which is preliminary data.</text>
</comment>
<dbReference type="Pfam" id="PF22942">
    <property type="entry name" value="DUF7025"/>
    <property type="match status" value="1"/>
</dbReference>
<feature type="domain" description="AAA+ ATPase lid" evidence="4">
    <location>
        <begin position="680"/>
        <end position="766"/>
    </location>
</feature>
<dbReference type="InterPro" id="IPR056599">
    <property type="entry name" value="AAA_lid_fung"/>
</dbReference>